<dbReference type="Proteomes" id="UP000828390">
    <property type="component" value="Unassembled WGS sequence"/>
</dbReference>
<feature type="compositionally biased region" description="Basic and acidic residues" evidence="1">
    <location>
        <begin position="10"/>
        <end position="31"/>
    </location>
</feature>
<proteinExistence type="predicted"/>
<sequence>MSRVRQSYTAKEKLDVVKYAETHDYRDAGRDHSRRPRKNDKDNNGPSQGHPYSRENSLNNCQKYSPTPAYSVPKQLYPCLLCDIQIYR</sequence>
<evidence type="ECO:0000313" key="3">
    <source>
        <dbReference type="Proteomes" id="UP000828390"/>
    </source>
</evidence>
<feature type="region of interest" description="Disordered" evidence="1">
    <location>
        <begin position="1"/>
        <end position="70"/>
    </location>
</feature>
<evidence type="ECO:0008006" key="4">
    <source>
        <dbReference type="Google" id="ProtNLM"/>
    </source>
</evidence>
<organism evidence="2 3">
    <name type="scientific">Dreissena polymorpha</name>
    <name type="common">Zebra mussel</name>
    <name type="synonym">Mytilus polymorpha</name>
    <dbReference type="NCBI Taxonomy" id="45954"/>
    <lineage>
        <taxon>Eukaryota</taxon>
        <taxon>Metazoa</taxon>
        <taxon>Spiralia</taxon>
        <taxon>Lophotrochozoa</taxon>
        <taxon>Mollusca</taxon>
        <taxon>Bivalvia</taxon>
        <taxon>Autobranchia</taxon>
        <taxon>Heteroconchia</taxon>
        <taxon>Euheterodonta</taxon>
        <taxon>Imparidentia</taxon>
        <taxon>Neoheterodontei</taxon>
        <taxon>Myida</taxon>
        <taxon>Dreissenoidea</taxon>
        <taxon>Dreissenidae</taxon>
        <taxon>Dreissena</taxon>
    </lineage>
</organism>
<feature type="compositionally biased region" description="Polar residues" evidence="1">
    <location>
        <begin position="54"/>
        <end position="65"/>
    </location>
</feature>
<name>A0A9D4K1E8_DREPO</name>
<dbReference type="EMBL" id="JAIWYP010000004">
    <property type="protein sequence ID" value="KAH3831546.1"/>
    <property type="molecule type" value="Genomic_DNA"/>
</dbReference>
<keyword evidence="3" id="KW-1185">Reference proteome</keyword>
<dbReference type="AlphaFoldDB" id="A0A9D4K1E8"/>
<gene>
    <name evidence="2" type="ORF">DPMN_104816</name>
</gene>
<accession>A0A9D4K1E8</accession>
<reference evidence="2" key="2">
    <citation type="submission" date="2020-11" db="EMBL/GenBank/DDBJ databases">
        <authorList>
            <person name="McCartney M.A."/>
            <person name="Auch B."/>
            <person name="Kono T."/>
            <person name="Mallez S."/>
            <person name="Becker A."/>
            <person name="Gohl D.M."/>
            <person name="Silverstein K.A.T."/>
            <person name="Koren S."/>
            <person name="Bechman K.B."/>
            <person name="Herman A."/>
            <person name="Abrahante J.E."/>
            <person name="Garbe J."/>
        </authorList>
    </citation>
    <scope>NUCLEOTIDE SEQUENCE</scope>
    <source>
        <strain evidence="2">Duluth1</strain>
        <tissue evidence="2">Whole animal</tissue>
    </source>
</reference>
<evidence type="ECO:0000256" key="1">
    <source>
        <dbReference type="SAM" id="MobiDB-lite"/>
    </source>
</evidence>
<protein>
    <recommendedName>
        <fullName evidence="4">Transposase</fullName>
    </recommendedName>
</protein>
<reference evidence="2" key="1">
    <citation type="journal article" date="2019" name="bioRxiv">
        <title>The Genome of the Zebra Mussel, Dreissena polymorpha: A Resource for Invasive Species Research.</title>
        <authorList>
            <person name="McCartney M.A."/>
            <person name="Auch B."/>
            <person name="Kono T."/>
            <person name="Mallez S."/>
            <person name="Zhang Y."/>
            <person name="Obille A."/>
            <person name="Becker A."/>
            <person name="Abrahante J.E."/>
            <person name="Garbe J."/>
            <person name="Badalamenti J.P."/>
            <person name="Herman A."/>
            <person name="Mangelson H."/>
            <person name="Liachko I."/>
            <person name="Sullivan S."/>
            <person name="Sone E.D."/>
            <person name="Koren S."/>
            <person name="Silverstein K.A.T."/>
            <person name="Beckman K.B."/>
            <person name="Gohl D.M."/>
        </authorList>
    </citation>
    <scope>NUCLEOTIDE SEQUENCE</scope>
    <source>
        <strain evidence="2">Duluth1</strain>
        <tissue evidence="2">Whole animal</tissue>
    </source>
</reference>
<comment type="caution">
    <text evidence="2">The sequence shown here is derived from an EMBL/GenBank/DDBJ whole genome shotgun (WGS) entry which is preliminary data.</text>
</comment>
<evidence type="ECO:0000313" key="2">
    <source>
        <dbReference type="EMBL" id="KAH3831546.1"/>
    </source>
</evidence>